<feature type="domain" description="Resolvase/invertase-type recombinase catalytic" evidence="2">
    <location>
        <begin position="1"/>
        <end position="133"/>
    </location>
</feature>
<organism evidence="3 4">
    <name type="scientific">Lederbergia graminis</name>
    <dbReference type="NCBI Taxonomy" id="735518"/>
    <lineage>
        <taxon>Bacteria</taxon>
        <taxon>Bacillati</taxon>
        <taxon>Bacillota</taxon>
        <taxon>Bacilli</taxon>
        <taxon>Bacillales</taxon>
        <taxon>Bacillaceae</taxon>
        <taxon>Lederbergia</taxon>
    </lineage>
</organism>
<dbReference type="PROSITE" id="PS51736">
    <property type="entry name" value="RECOMBINASES_3"/>
    <property type="match status" value="1"/>
</dbReference>
<dbReference type="Gene3D" id="3.40.50.1390">
    <property type="entry name" value="Resolvase, N-terminal catalytic domain"/>
    <property type="match status" value="1"/>
</dbReference>
<protein>
    <submittedName>
        <fullName evidence="3">Recombinase family protein</fullName>
    </submittedName>
</protein>
<dbReference type="Pfam" id="PF02796">
    <property type="entry name" value="HTH_7"/>
    <property type="match status" value="1"/>
</dbReference>
<dbReference type="InterPro" id="IPR036162">
    <property type="entry name" value="Resolvase-like_N_sf"/>
</dbReference>
<dbReference type="Pfam" id="PF00239">
    <property type="entry name" value="Resolvase"/>
    <property type="match status" value="1"/>
</dbReference>
<dbReference type="PANTHER" id="PTHR30461">
    <property type="entry name" value="DNA-INVERTASE FROM LAMBDOID PROPHAGE"/>
    <property type="match status" value="1"/>
</dbReference>
<dbReference type="SMART" id="SM00857">
    <property type="entry name" value="Resolvase"/>
    <property type="match status" value="1"/>
</dbReference>
<dbReference type="SUPFAM" id="SSF53041">
    <property type="entry name" value="Resolvase-like"/>
    <property type="match status" value="1"/>
</dbReference>
<dbReference type="InterPro" id="IPR009057">
    <property type="entry name" value="Homeodomain-like_sf"/>
</dbReference>
<dbReference type="CDD" id="cd03768">
    <property type="entry name" value="SR_ResInv"/>
    <property type="match status" value="1"/>
</dbReference>
<accession>A0ABW0LHF7</accession>
<evidence type="ECO:0000313" key="3">
    <source>
        <dbReference type="EMBL" id="MFC5465219.1"/>
    </source>
</evidence>
<comment type="similarity">
    <text evidence="1">Belongs to the site-specific recombinase resolvase family.</text>
</comment>
<keyword evidence="4" id="KW-1185">Reference proteome</keyword>
<evidence type="ECO:0000256" key="1">
    <source>
        <dbReference type="ARBA" id="ARBA00009913"/>
    </source>
</evidence>
<dbReference type="InterPro" id="IPR050639">
    <property type="entry name" value="SSR_resolvase"/>
</dbReference>
<dbReference type="PANTHER" id="PTHR30461:SF26">
    <property type="entry name" value="RESOLVASE HOMOLOG YNEB"/>
    <property type="match status" value="1"/>
</dbReference>
<dbReference type="Proteomes" id="UP001596147">
    <property type="component" value="Unassembled WGS sequence"/>
</dbReference>
<reference evidence="4" key="1">
    <citation type="journal article" date="2019" name="Int. J. Syst. Evol. Microbiol.">
        <title>The Global Catalogue of Microorganisms (GCM) 10K type strain sequencing project: providing services to taxonomists for standard genome sequencing and annotation.</title>
        <authorList>
            <consortium name="The Broad Institute Genomics Platform"/>
            <consortium name="The Broad Institute Genome Sequencing Center for Infectious Disease"/>
            <person name="Wu L."/>
            <person name="Ma J."/>
        </authorList>
    </citation>
    <scope>NUCLEOTIDE SEQUENCE [LARGE SCALE GENOMIC DNA]</scope>
    <source>
        <strain evidence="4">CGMCC 1.12237</strain>
    </source>
</reference>
<dbReference type="EMBL" id="JBHSMC010000014">
    <property type="protein sequence ID" value="MFC5465219.1"/>
    <property type="molecule type" value="Genomic_DNA"/>
</dbReference>
<evidence type="ECO:0000313" key="4">
    <source>
        <dbReference type="Proteomes" id="UP001596147"/>
    </source>
</evidence>
<name>A0ABW0LHF7_9BACI</name>
<dbReference type="InterPro" id="IPR006120">
    <property type="entry name" value="Resolvase_HTH_dom"/>
</dbReference>
<dbReference type="SUPFAM" id="SSF46689">
    <property type="entry name" value="Homeodomain-like"/>
    <property type="match status" value="1"/>
</dbReference>
<sequence>MIIGYMRPYFDDTTCEIQKSILEDKSCHKYVIEKHSSAKKRISLKSMIEELNTGDIVIVTKLYTIADSTRHLVEILEAIERKGAYLRTIQEGIDTSNSAGYSFSAIVQHLVEFQSDVISERTRKGLTRAKKKGVAAGRPRKPDENVQKAILMYESKKYSLQEIKDETGISKSTLYRYLEN</sequence>
<comment type="caution">
    <text evidence="3">The sequence shown here is derived from an EMBL/GenBank/DDBJ whole genome shotgun (WGS) entry which is preliminary data.</text>
</comment>
<dbReference type="RefSeq" id="WP_382351246.1">
    <property type="nucleotide sequence ID" value="NZ_JBHSMC010000014.1"/>
</dbReference>
<evidence type="ECO:0000259" key="2">
    <source>
        <dbReference type="PROSITE" id="PS51736"/>
    </source>
</evidence>
<proteinExistence type="inferred from homology"/>
<dbReference type="InterPro" id="IPR006119">
    <property type="entry name" value="Resolv_N"/>
</dbReference>
<dbReference type="Gene3D" id="1.10.10.60">
    <property type="entry name" value="Homeodomain-like"/>
    <property type="match status" value="1"/>
</dbReference>
<gene>
    <name evidence="3" type="ORF">ACFPM4_10715</name>
</gene>